<dbReference type="Proteomes" id="UP000836387">
    <property type="component" value="Unassembled WGS sequence"/>
</dbReference>
<accession>A0ACA9UQI9</accession>
<organism evidence="1 2">
    <name type="scientific">Clonostachys rosea f. rosea IK726</name>
    <dbReference type="NCBI Taxonomy" id="1349383"/>
    <lineage>
        <taxon>Eukaryota</taxon>
        <taxon>Fungi</taxon>
        <taxon>Dikarya</taxon>
        <taxon>Ascomycota</taxon>
        <taxon>Pezizomycotina</taxon>
        <taxon>Sordariomycetes</taxon>
        <taxon>Hypocreomycetidae</taxon>
        <taxon>Hypocreales</taxon>
        <taxon>Bionectriaceae</taxon>
        <taxon>Clonostachys</taxon>
    </lineage>
</organism>
<reference evidence="1" key="1">
    <citation type="submission" date="2020-04" db="EMBL/GenBank/DDBJ databases">
        <authorList>
            <person name="Broberg M."/>
        </authorList>
    </citation>
    <scope>NUCLEOTIDE SEQUENCE</scope>
</reference>
<keyword evidence="2" id="KW-1185">Reference proteome</keyword>
<sequence>MTNATKNHRCGRCRRDFARLEHLQRHERSHTKEKPFQCKLATNPWTKQSLFAGWDGLADKTSRDLLRRHDRLTHDMNPEAGDDAARFESGQASPQASPQAQQLPPEMLLEESMSDMPMMSIPNHDVASSCAPIPMVDFDINESNMVMGNYFDDFASFMDNVPIPNSVFSPSYQPLFAFLPGSADPVSFHGHAETLREAEQSFPPGAQQQNHSSAGDSALSAYGSRLPSLQPEDRPDSPFAHQNNERQQQQFRNSQNSRRNRNGYPEVSTQDRDEAMQELAGFSSCLPADLVLPTKHALSRFVSGYLSVFNEHYPFLHTPTLRLGAVRVELFLAIAAVGARYSREPEASNELFHLAKAVAQERLRRTRESETARGSGPGLASKGDASDTSDDARSGKIETMQALVLLIAIATWFKRRPDMYEALSIRSILDSLVREDNLQHERVIRPSGWMEWVRYESLKRTKLVIFCFFNIHSIVFDMPPMMLSDQLRQDLPCAENEWKAGSEQEWLACHDGQIMQEDSKTALERLFEPPEADRALVSLFPPNGGSPSSGFSPLGGCVLIHAIIQRIWLVRNSGFYSGHASQQLSPDIMNTFERALKSWSSCWESGRESSMDPLSPHGPLSFTSTALLRLAYIRINMDLGPIRSLDSWDPSIIARSLDSSPPAQRSHRLTRAALHCAHALSIPVKLGINYVAQTQVVYWSNQHALCSLECAVLLAKWLEAVTVPEPDPPLNPAESRMLDFVVQLVAETHYKGQADKVLQDKCFLSSTVVRLWASLYKAESVWEMVDLIARSLNAFADLLETRSRASEAPA</sequence>
<name>A0ACA9UQI9_BIOOC</name>
<proteinExistence type="predicted"/>
<gene>
    <name evidence="1" type="ORF">CRV2_00019366</name>
</gene>
<protein>
    <submittedName>
        <fullName evidence="1">Uncharacterized protein</fullName>
    </submittedName>
</protein>
<evidence type="ECO:0000313" key="2">
    <source>
        <dbReference type="Proteomes" id="UP000836387"/>
    </source>
</evidence>
<reference evidence="1" key="2">
    <citation type="submission" date="2021-10" db="EMBL/GenBank/DDBJ databases">
        <authorList>
            <person name="Piombo E."/>
        </authorList>
    </citation>
    <scope>NUCLEOTIDE SEQUENCE</scope>
</reference>
<evidence type="ECO:0000313" key="1">
    <source>
        <dbReference type="EMBL" id="CAG9955724.1"/>
    </source>
</evidence>
<dbReference type="EMBL" id="CADEHS020000618">
    <property type="protein sequence ID" value="CAG9955724.1"/>
    <property type="molecule type" value="Genomic_DNA"/>
</dbReference>
<comment type="caution">
    <text evidence="1">The sequence shown here is derived from an EMBL/GenBank/DDBJ whole genome shotgun (WGS) entry which is preliminary data.</text>
</comment>